<evidence type="ECO:0000313" key="3">
    <source>
        <dbReference type="EMBL" id="CBJ28409.1"/>
    </source>
</evidence>
<accession>D7FH31</accession>
<feature type="region of interest" description="Disordered" evidence="1">
    <location>
        <begin position="217"/>
        <end position="237"/>
    </location>
</feature>
<dbReference type="InterPro" id="IPR002591">
    <property type="entry name" value="Phosphodiest/P_Trfase"/>
</dbReference>
<dbReference type="EMBL" id="FN647726">
    <property type="protein sequence ID" value="CBJ28409.1"/>
    <property type="molecule type" value="Genomic_DNA"/>
</dbReference>
<evidence type="ECO:0000256" key="2">
    <source>
        <dbReference type="SAM" id="Phobius"/>
    </source>
</evidence>
<keyword evidence="2" id="KW-0472">Membrane</keyword>
<dbReference type="STRING" id="2880.D7FH31"/>
<dbReference type="Proteomes" id="UP000002630">
    <property type="component" value="Linkage Group LG27"/>
</dbReference>
<dbReference type="Gene3D" id="3.40.720.10">
    <property type="entry name" value="Alkaline Phosphatase, subunit A"/>
    <property type="match status" value="1"/>
</dbReference>
<dbReference type="PANTHER" id="PTHR10151">
    <property type="entry name" value="ECTONUCLEOTIDE PYROPHOSPHATASE/PHOSPHODIESTERASE"/>
    <property type="match status" value="1"/>
</dbReference>
<organism evidence="3 4">
    <name type="scientific">Ectocarpus siliculosus</name>
    <name type="common">Brown alga</name>
    <name type="synonym">Conferva siliculosa</name>
    <dbReference type="NCBI Taxonomy" id="2880"/>
    <lineage>
        <taxon>Eukaryota</taxon>
        <taxon>Sar</taxon>
        <taxon>Stramenopiles</taxon>
        <taxon>Ochrophyta</taxon>
        <taxon>PX clade</taxon>
        <taxon>Phaeophyceae</taxon>
        <taxon>Ectocarpales</taxon>
        <taxon>Ectocarpaceae</taxon>
        <taxon>Ectocarpus</taxon>
    </lineage>
</organism>
<protein>
    <recommendedName>
        <fullName evidence="5">Type I phosphodiesterase/nucleotide pyrophosphatase</fullName>
    </recommendedName>
</protein>
<dbReference type="PANTHER" id="PTHR10151:SF120">
    <property type="entry name" value="BIS(5'-ADENOSYL)-TRIPHOSPHATASE"/>
    <property type="match status" value="1"/>
</dbReference>
<dbReference type="GO" id="GO:0016787">
    <property type="term" value="F:hydrolase activity"/>
    <property type="evidence" value="ECO:0007669"/>
    <property type="project" value="UniProtKB-ARBA"/>
</dbReference>
<dbReference type="SUPFAM" id="SSF53649">
    <property type="entry name" value="Alkaline phosphatase-like"/>
    <property type="match status" value="1"/>
</dbReference>
<sequence>MEDAAAAAVGGPQKTVVLDVVALSRNLISAEHTPFLHDYLSRSDVLDRNVEPAFPALTCPAQSTYLSGTGPVTHGITANGFYDRSYCEVKNWHQSSKLVRAPRIWDALKARHPEATVFVNGLWHGMHDHEIDYFINVRPQYLQNGGKVADIYTHPAGLREELQGSLGTFPLHRFWGPGTSIESSKWTAAAALQVDKEHDPTLTLIYLPHLDYSLQKYGPPPSSEQGTAATNPDDPDGKVLKDLKEIDEVMEGLVRYYESEAVGARVVILSEYAIERVDRPVYLNRVLREEGLVQVRKENGGETLDCGECRAFALCDHQVAHVHVRHAADIPLVRRVLSSTPGVEMVMDASELDAYYRDRGKGDEGGSGSEGGGGAAAAAMAGEGGRRASGGRGAHHPERSGELVAVSESRSWFAYYYWKDDSQAPDFARCVAIHRKPGYDPAEMLYRFPGFAGFAWLILKLLLAYGLKLRTNVDATPLRCDKIRGSHGRLPGGDEDRDDEPRPIIMFRTNGAGVGRAGAVGVDPLAIDDGQVLELGREACLEKGRVVVAEDVYEVLWRILNRDI</sequence>
<dbReference type="AlphaFoldDB" id="D7FH31"/>
<reference evidence="3 4" key="1">
    <citation type="journal article" date="2010" name="Nature">
        <title>The Ectocarpus genome and the independent evolution of multicellularity in brown algae.</title>
        <authorList>
            <person name="Cock J.M."/>
            <person name="Sterck L."/>
            <person name="Rouze P."/>
            <person name="Scornet D."/>
            <person name="Allen A.E."/>
            <person name="Amoutzias G."/>
            <person name="Anthouard V."/>
            <person name="Artiguenave F."/>
            <person name="Aury J.M."/>
            <person name="Badger J.H."/>
            <person name="Beszteri B."/>
            <person name="Billiau K."/>
            <person name="Bonnet E."/>
            <person name="Bothwell J.H."/>
            <person name="Bowler C."/>
            <person name="Boyen C."/>
            <person name="Brownlee C."/>
            <person name="Carrano C.J."/>
            <person name="Charrier B."/>
            <person name="Cho G.Y."/>
            <person name="Coelho S.M."/>
            <person name="Collen J."/>
            <person name="Corre E."/>
            <person name="Da Silva C."/>
            <person name="Delage L."/>
            <person name="Delaroque N."/>
            <person name="Dittami S.M."/>
            <person name="Doulbeau S."/>
            <person name="Elias M."/>
            <person name="Farnham G."/>
            <person name="Gachon C.M."/>
            <person name="Gschloessl B."/>
            <person name="Heesch S."/>
            <person name="Jabbari K."/>
            <person name="Jubin C."/>
            <person name="Kawai H."/>
            <person name="Kimura K."/>
            <person name="Kloareg B."/>
            <person name="Kupper F.C."/>
            <person name="Lang D."/>
            <person name="Le Bail A."/>
            <person name="Leblanc C."/>
            <person name="Lerouge P."/>
            <person name="Lohr M."/>
            <person name="Lopez P.J."/>
            <person name="Martens C."/>
            <person name="Maumus F."/>
            <person name="Michel G."/>
            <person name="Miranda-Saavedra D."/>
            <person name="Morales J."/>
            <person name="Moreau H."/>
            <person name="Motomura T."/>
            <person name="Nagasato C."/>
            <person name="Napoli C.A."/>
            <person name="Nelson D.R."/>
            <person name="Nyvall-Collen P."/>
            <person name="Peters A.F."/>
            <person name="Pommier C."/>
            <person name="Potin P."/>
            <person name="Poulain J."/>
            <person name="Quesneville H."/>
            <person name="Read B."/>
            <person name="Rensing S.A."/>
            <person name="Ritter A."/>
            <person name="Rousvoal S."/>
            <person name="Samanta M."/>
            <person name="Samson G."/>
            <person name="Schroeder D.C."/>
            <person name="Segurens B."/>
            <person name="Strittmatter M."/>
            <person name="Tonon T."/>
            <person name="Tregear J.W."/>
            <person name="Valentin K."/>
            <person name="von Dassow P."/>
            <person name="Yamagishi T."/>
            <person name="Van de Peer Y."/>
            <person name="Wincker P."/>
        </authorList>
    </citation>
    <scope>NUCLEOTIDE SEQUENCE [LARGE SCALE GENOMIC DNA]</scope>
    <source>
        <strain evidence="4">Ec32 / CCAP1310/4</strain>
    </source>
</reference>
<gene>
    <name evidence="3" type="ORF">Esi_0104_0083</name>
</gene>
<keyword evidence="4" id="KW-1185">Reference proteome</keyword>
<dbReference type="InterPro" id="IPR017850">
    <property type="entry name" value="Alkaline_phosphatase_core_sf"/>
</dbReference>
<evidence type="ECO:0000313" key="4">
    <source>
        <dbReference type="Proteomes" id="UP000002630"/>
    </source>
</evidence>
<feature type="compositionally biased region" description="Gly residues" evidence="1">
    <location>
        <begin position="365"/>
        <end position="375"/>
    </location>
</feature>
<evidence type="ECO:0008006" key="5">
    <source>
        <dbReference type="Google" id="ProtNLM"/>
    </source>
</evidence>
<dbReference type="EMBL" id="FN649752">
    <property type="protein sequence ID" value="CBJ28409.1"/>
    <property type="molecule type" value="Genomic_DNA"/>
</dbReference>
<name>D7FH31_ECTSI</name>
<dbReference type="InParanoid" id="D7FH31"/>
<proteinExistence type="predicted"/>
<keyword evidence="2" id="KW-0812">Transmembrane</keyword>
<evidence type="ECO:0000256" key="1">
    <source>
        <dbReference type="SAM" id="MobiDB-lite"/>
    </source>
</evidence>
<dbReference type="OMA" id="LFWWYNM"/>
<dbReference type="Pfam" id="PF01663">
    <property type="entry name" value="Phosphodiest"/>
    <property type="match status" value="1"/>
</dbReference>
<keyword evidence="2" id="KW-1133">Transmembrane helix</keyword>
<dbReference type="OrthoDB" id="415411at2759"/>
<feature type="region of interest" description="Disordered" evidence="1">
    <location>
        <begin position="358"/>
        <end position="402"/>
    </location>
</feature>
<feature type="transmembrane region" description="Helical" evidence="2">
    <location>
        <begin position="444"/>
        <end position="463"/>
    </location>
</feature>